<organism evidence="2 3">
    <name type="scientific">Borrelia duttonii CR2A</name>
    <dbReference type="NCBI Taxonomy" id="1432657"/>
    <lineage>
        <taxon>Bacteria</taxon>
        <taxon>Pseudomonadati</taxon>
        <taxon>Spirochaetota</taxon>
        <taxon>Spirochaetia</taxon>
        <taxon>Spirochaetales</taxon>
        <taxon>Borreliaceae</taxon>
        <taxon>Borrelia</taxon>
    </lineage>
</organism>
<protein>
    <submittedName>
        <fullName evidence="2">Uncharacterized protein</fullName>
    </submittedName>
</protein>
<feature type="transmembrane region" description="Helical" evidence="1">
    <location>
        <begin position="12"/>
        <end position="34"/>
    </location>
</feature>
<evidence type="ECO:0000256" key="1">
    <source>
        <dbReference type="SAM" id="Phobius"/>
    </source>
</evidence>
<name>W6THD2_9SPIR</name>
<accession>W6THD2</accession>
<proteinExistence type="predicted"/>
<keyword evidence="1" id="KW-0472">Membrane</keyword>
<gene>
    <name evidence="2" type="ORF">BDCR2A_01130</name>
</gene>
<comment type="caution">
    <text evidence="2">The sequence shown here is derived from an EMBL/GenBank/DDBJ whole genome shotgun (WGS) entry which is preliminary data.</text>
</comment>
<keyword evidence="1" id="KW-0812">Transmembrane</keyword>
<dbReference type="EMBL" id="AZIT01000002">
    <property type="protein sequence ID" value="ETZ17935.1"/>
    <property type="molecule type" value="Genomic_DNA"/>
</dbReference>
<keyword evidence="1" id="KW-1133">Transmembrane helix</keyword>
<dbReference type="PATRIC" id="fig|1432657.3.peg.1113"/>
<evidence type="ECO:0000313" key="2">
    <source>
        <dbReference type="EMBL" id="ETZ17935.1"/>
    </source>
</evidence>
<dbReference type="Proteomes" id="UP000019148">
    <property type="component" value="Unassembled WGS sequence"/>
</dbReference>
<evidence type="ECO:0000313" key="3">
    <source>
        <dbReference type="Proteomes" id="UP000019148"/>
    </source>
</evidence>
<dbReference type="AlphaFoldDB" id="W6THD2"/>
<sequence>MYFFANLKCLSIYCVDIRLVGVILNVNFLVLLFLSRGML</sequence>
<reference evidence="2 3" key="1">
    <citation type="submission" date="2013-12" db="EMBL/GenBank/DDBJ databases">
        <title>Comparative genomics of relapsing fever spirochetes.</title>
        <authorList>
            <person name="Schwan T.G."/>
            <person name="Raffel S.J."/>
            <person name="Porcella S.F."/>
        </authorList>
    </citation>
    <scope>NUCLEOTIDE SEQUENCE [LARGE SCALE GENOMIC DNA]</scope>
    <source>
        <strain evidence="2 3">CR2A</strain>
    </source>
</reference>